<evidence type="ECO:0000313" key="2">
    <source>
        <dbReference type="EMBL" id="CEJ90005.1"/>
    </source>
</evidence>
<organism evidence="2 3">
    <name type="scientific">[Torrubiella] hemipterigena</name>
    <dbReference type="NCBI Taxonomy" id="1531966"/>
    <lineage>
        <taxon>Eukaryota</taxon>
        <taxon>Fungi</taxon>
        <taxon>Dikarya</taxon>
        <taxon>Ascomycota</taxon>
        <taxon>Pezizomycotina</taxon>
        <taxon>Sordariomycetes</taxon>
        <taxon>Hypocreomycetidae</taxon>
        <taxon>Hypocreales</taxon>
        <taxon>Clavicipitaceae</taxon>
        <taxon>Clavicipitaceae incertae sedis</taxon>
        <taxon>'Torrubiella' clade</taxon>
    </lineage>
</organism>
<evidence type="ECO:0000256" key="1">
    <source>
        <dbReference type="SAM" id="MobiDB-lite"/>
    </source>
</evidence>
<feature type="compositionally biased region" description="Low complexity" evidence="1">
    <location>
        <begin position="296"/>
        <end position="311"/>
    </location>
</feature>
<feature type="region of interest" description="Disordered" evidence="1">
    <location>
        <begin position="492"/>
        <end position="516"/>
    </location>
</feature>
<dbReference type="Proteomes" id="UP000039046">
    <property type="component" value="Unassembled WGS sequence"/>
</dbReference>
<sequence length="516" mass="55160">MTYHSTFNMPGAFYPDSSNSNTAGAAIAQSPLFHPSVSPHADSHSPKRKRVRGGVHDDAGDTVIRPSLFGGHTLAKPRTPRRSYNIAGNLDTTSAANSGLLDDSIYSESNYRTALGEKRPRDDSESQPRSTGNEPTQLFQLPQEPDSPSRGWGVTAVTALGGVVGKVWEFCKAGAFKGFYAGGGAGFAMNEDGSVAQNAIGPTPMADGFGFSFHPHNYDDYEQRIPGHFPASQHEPIVHASPAFCTVPPMEDSRSSTPVATKRRQTEQLDELGRNWVVVDRSAVDSSASEARLTGPSRRSSSYRSTPRNRNQSASVTTGRRIHSPASTPSGRSPISSNFNYRYAAFPEPDEEVSAGGARPASSASFASPRSPSPKKGLSSAAYLTPSSSAVHMASTASNASPSQRPRGSGHKRRGSANNTPSSHRRNHSTASTASSRGGGEDLDTHASPRLDAEARHLASRRQLEDRDADMRMSAFNKRLQDMIRQGKEALGTTIEIDESGDAGMDADGGVWEDED</sequence>
<evidence type="ECO:0000313" key="3">
    <source>
        <dbReference type="Proteomes" id="UP000039046"/>
    </source>
</evidence>
<reference evidence="2 3" key="1">
    <citation type="journal article" date="2015" name="Genome Announc.">
        <title>Draft Genome Sequence and Gene Annotation of the Entomopathogenic Fungus Verticillium hemipterigenum.</title>
        <authorList>
            <person name="Horn F."/>
            <person name="Habel A."/>
            <person name="Scharf D.H."/>
            <person name="Dworschak J."/>
            <person name="Brakhage A.A."/>
            <person name="Guthke R."/>
            <person name="Hertweck C."/>
            <person name="Linde J."/>
        </authorList>
    </citation>
    <scope>NUCLEOTIDE SEQUENCE [LARGE SCALE GENOMIC DNA]</scope>
</reference>
<feature type="compositionally biased region" description="Polar residues" evidence="1">
    <location>
        <begin position="127"/>
        <end position="140"/>
    </location>
</feature>
<feature type="compositionally biased region" description="Basic and acidic residues" evidence="1">
    <location>
        <begin position="439"/>
        <end position="470"/>
    </location>
</feature>
<feature type="compositionally biased region" description="Low complexity" evidence="1">
    <location>
        <begin position="354"/>
        <end position="370"/>
    </location>
</feature>
<feature type="compositionally biased region" description="Basic and acidic residues" evidence="1">
    <location>
        <begin position="115"/>
        <end position="126"/>
    </location>
</feature>
<dbReference type="OrthoDB" id="5138418at2759"/>
<dbReference type="AlphaFoldDB" id="A0A0A1THK7"/>
<dbReference type="STRING" id="1531966.A0A0A1THK7"/>
<feature type="region of interest" description="Disordered" evidence="1">
    <location>
        <begin position="112"/>
        <end position="150"/>
    </location>
</feature>
<feature type="region of interest" description="Disordered" evidence="1">
    <location>
        <begin position="33"/>
        <end position="90"/>
    </location>
</feature>
<keyword evidence="3" id="KW-1185">Reference proteome</keyword>
<protein>
    <submittedName>
        <fullName evidence="2">Uncharacterized protein</fullName>
    </submittedName>
</protein>
<proteinExistence type="predicted"/>
<feature type="region of interest" description="Disordered" evidence="1">
    <location>
        <begin position="351"/>
        <end position="470"/>
    </location>
</feature>
<feature type="compositionally biased region" description="Polar residues" evidence="1">
    <location>
        <begin position="385"/>
        <end position="406"/>
    </location>
</feature>
<dbReference type="EMBL" id="CDHN01000003">
    <property type="protein sequence ID" value="CEJ90005.1"/>
    <property type="molecule type" value="Genomic_DNA"/>
</dbReference>
<accession>A0A0A1THK7</accession>
<gene>
    <name evidence="2" type="ORF">VHEMI05817</name>
</gene>
<name>A0A0A1THK7_9HYPO</name>
<feature type="region of interest" description="Disordered" evidence="1">
    <location>
        <begin position="283"/>
        <end position="336"/>
    </location>
</feature>
<dbReference type="HOGENOM" id="CLU_026242_1_0_1"/>
<feature type="compositionally biased region" description="Polar residues" evidence="1">
    <location>
        <begin position="325"/>
        <end position="336"/>
    </location>
</feature>